<accession>A0A4D4J5B5</accession>
<dbReference type="Pfam" id="PF14011">
    <property type="entry name" value="ESX-1_EspG"/>
    <property type="match status" value="1"/>
</dbReference>
<evidence type="ECO:0000256" key="3">
    <source>
        <dbReference type="ARBA" id="ARBA00022490"/>
    </source>
</evidence>
<evidence type="ECO:0000256" key="4">
    <source>
        <dbReference type="ARBA" id="ARBA00023186"/>
    </source>
</evidence>
<evidence type="ECO:0000313" key="6">
    <source>
        <dbReference type="EMBL" id="GDY30654.1"/>
    </source>
</evidence>
<keyword evidence="3" id="KW-0963">Cytoplasm</keyword>
<evidence type="ECO:0000256" key="2">
    <source>
        <dbReference type="ARBA" id="ARBA00006411"/>
    </source>
</evidence>
<organism evidence="6 7">
    <name type="scientific">Gandjariella thermophila</name>
    <dbReference type="NCBI Taxonomy" id="1931992"/>
    <lineage>
        <taxon>Bacteria</taxon>
        <taxon>Bacillati</taxon>
        <taxon>Actinomycetota</taxon>
        <taxon>Actinomycetes</taxon>
        <taxon>Pseudonocardiales</taxon>
        <taxon>Pseudonocardiaceae</taxon>
        <taxon>Gandjariella</taxon>
    </lineage>
</organism>
<feature type="region of interest" description="Disordered" evidence="5">
    <location>
        <begin position="143"/>
        <end position="164"/>
    </location>
</feature>
<dbReference type="EMBL" id="BJFL01000008">
    <property type="protein sequence ID" value="GDY30654.1"/>
    <property type="molecule type" value="Genomic_DNA"/>
</dbReference>
<gene>
    <name evidence="6" type="ORF">GTS_22870</name>
</gene>
<keyword evidence="7" id="KW-1185">Reference proteome</keyword>
<evidence type="ECO:0000256" key="1">
    <source>
        <dbReference type="ARBA" id="ARBA00004496"/>
    </source>
</evidence>
<reference evidence="7" key="1">
    <citation type="submission" date="2019-04" db="EMBL/GenBank/DDBJ databases">
        <title>Draft genome sequence of Pseudonocardiaceae bacterium SL3-2-4.</title>
        <authorList>
            <person name="Ningsih F."/>
            <person name="Yokota A."/>
            <person name="Sakai Y."/>
            <person name="Nanatani K."/>
            <person name="Yabe S."/>
            <person name="Oetari A."/>
            <person name="Sjamsuridzal W."/>
        </authorList>
    </citation>
    <scope>NUCLEOTIDE SEQUENCE [LARGE SCALE GENOMIC DNA]</scope>
    <source>
        <strain evidence="7">SL3-2-4</strain>
    </source>
</reference>
<sequence>MAWAGRVELPLEVFTAIWRWEDIGEPHNVLADAITWQTEDEQRAADRRAWAVLAERGLAGPRGLDPEFGDLVRLIDRPEVEFYGWITAPQVDISVLVSVGRRDAGLVVRDKPAGVVRVHRIYADGAMDALLAQLPPVPAARGASVSVPEADMREQPGPRVRPLNERTGFTSLAAVQREQDAAVRPEVSALKEILNLPRTGGGQLYAARWTPMGVRKRIERPVVYLDTASGRWLTQLRRSPSGESWIVAAPATPQLLASRLHEALRMLS</sequence>
<evidence type="ECO:0000256" key="5">
    <source>
        <dbReference type="SAM" id="MobiDB-lite"/>
    </source>
</evidence>
<dbReference type="Proteomes" id="UP000298860">
    <property type="component" value="Unassembled WGS sequence"/>
</dbReference>
<evidence type="ECO:0000313" key="7">
    <source>
        <dbReference type="Proteomes" id="UP000298860"/>
    </source>
</evidence>
<dbReference type="AlphaFoldDB" id="A0A4D4J5B5"/>
<comment type="subcellular location">
    <subcellularLocation>
        <location evidence="1">Cytoplasm</location>
    </subcellularLocation>
</comment>
<comment type="caution">
    <text evidence="6">The sequence shown here is derived from an EMBL/GenBank/DDBJ whole genome shotgun (WGS) entry which is preliminary data.</text>
</comment>
<name>A0A4D4J5B5_9PSEU</name>
<proteinExistence type="inferred from homology"/>
<comment type="similarity">
    <text evidence="2">Belongs to the EspG family.</text>
</comment>
<dbReference type="InterPro" id="IPR025734">
    <property type="entry name" value="EspG"/>
</dbReference>
<protein>
    <submittedName>
        <fullName evidence="6">ESX secretion-associated protein EspG</fullName>
    </submittedName>
</protein>
<keyword evidence="4" id="KW-0143">Chaperone</keyword>
<dbReference type="RefSeq" id="WP_192909481.1">
    <property type="nucleotide sequence ID" value="NZ_BJFL01000008.1"/>
</dbReference>